<proteinExistence type="inferred from homology"/>
<dbReference type="GO" id="GO:0070181">
    <property type="term" value="F:small ribosomal subunit rRNA binding"/>
    <property type="evidence" value="ECO:0007669"/>
    <property type="project" value="TreeGrafter"/>
</dbReference>
<reference evidence="3" key="1">
    <citation type="journal article" date="2023" name="Science">
        <title>Elucidation of the pathway for biosynthesis of saponin adjuvants from the soapbark tree.</title>
        <authorList>
            <person name="Reed J."/>
            <person name="Orme A."/>
            <person name="El-Demerdash A."/>
            <person name="Owen C."/>
            <person name="Martin L.B.B."/>
            <person name="Misra R.C."/>
            <person name="Kikuchi S."/>
            <person name="Rejzek M."/>
            <person name="Martin A.C."/>
            <person name="Harkess A."/>
            <person name="Leebens-Mack J."/>
            <person name="Louveau T."/>
            <person name="Stephenson M.J."/>
            <person name="Osbourn A."/>
        </authorList>
    </citation>
    <scope>NUCLEOTIDE SEQUENCE</scope>
    <source>
        <strain evidence="3">S10</strain>
    </source>
</reference>
<dbReference type="SUPFAM" id="SSF54995">
    <property type="entry name" value="Ribosomal protein S6"/>
    <property type="match status" value="1"/>
</dbReference>
<evidence type="ECO:0000256" key="1">
    <source>
        <dbReference type="ARBA" id="ARBA00009512"/>
    </source>
</evidence>
<dbReference type="Proteomes" id="UP001163823">
    <property type="component" value="Chromosome 3"/>
</dbReference>
<dbReference type="PANTHER" id="PTHR21011">
    <property type="entry name" value="MITOCHONDRIAL 28S RIBOSOMAL PROTEIN S6"/>
    <property type="match status" value="1"/>
</dbReference>
<keyword evidence="4" id="KW-1185">Reference proteome</keyword>
<evidence type="ECO:0000256" key="2">
    <source>
        <dbReference type="SAM" id="MobiDB-lite"/>
    </source>
</evidence>
<dbReference type="GO" id="GO:0005737">
    <property type="term" value="C:cytoplasm"/>
    <property type="evidence" value="ECO:0007669"/>
    <property type="project" value="UniProtKB-ARBA"/>
</dbReference>
<dbReference type="CDD" id="cd00473">
    <property type="entry name" value="bS6"/>
    <property type="match status" value="1"/>
</dbReference>
<dbReference type="Pfam" id="PF01250">
    <property type="entry name" value="Ribosomal_S6"/>
    <property type="match status" value="1"/>
</dbReference>
<evidence type="ECO:0000313" key="3">
    <source>
        <dbReference type="EMBL" id="KAJ7976456.1"/>
    </source>
</evidence>
<dbReference type="InterPro" id="IPR014717">
    <property type="entry name" value="Transl_elong_EF1B/ribsomal_bS6"/>
</dbReference>
<dbReference type="GO" id="GO:0015935">
    <property type="term" value="C:small ribosomal subunit"/>
    <property type="evidence" value="ECO:0007669"/>
    <property type="project" value="TreeGrafter"/>
</dbReference>
<protein>
    <submittedName>
        <fullName evidence="3">30S ribosomal protein S6</fullName>
    </submittedName>
</protein>
<dbReference type="GO" id="GO:0003735">
    <property type="term" value="F:structural constituent of ribosome"/>
    <property type="evidence" value="ECO:0007669"/>
    <property type="project" value="InterPro"/>
</dbReference>
<gene>
    <name evidence="3" type="ORF">O6P43_006236</name>
</gene>
<dbReference type="EMBL" id="JARAOO010000003">
    <property type="protein sequence ID" value="KAJ7976456.1"/>
    <property type="molecule type" value="Genomic_DNA"/>
</dbReference>
<dbReference type="NCBIfam" id="TIGR00166">
    <property type="entry name" value="S6"/>
    <property type="match status" value="1"/>
</dbReference>
<evidence type="ECO:0000313" key="4">
    <source>
        <dbReference type="Proteomes" id="UP001163823"/>
    </source>
</evidence>
<accession>A0AAD7Q8N2</accession>
<dbReference type="KEGG" id="qsa:O6P43_006236"/>
<dbReference type="PANTHER" id="PTHR21011:SF1">
    <property type="entry name" value="SMALL RIBOSOMAL SUBUNIT PROTEIN BS6M"/>
    <property type="match status" value="1"/>
</dbReference>
<feature type="compositionally biased region" description="Acidic residues" evidence="2">
    <location>
        <begin position="79"/>
        <end position="97"/>
    </location>
</feature>
<sequence length="97" mass="11591">MGRLNDWGMRKLAYKIKKAKRANYILMNLQLDAKWINDFKSLLDKDEKVIRHIVIKMDEVITEDCPHAPEFHTLRANMDDDEEERGDYDDAREDEDH</sequence>
<dbReference type="Gene3D" id="3.30.70.60">
    <property type="match status" value="1"/>
</dbReference>
<name>A0AAD7Q8N2_QUISA</name>
<keyword evidence="3" id="KW-0687">Ribonucleoprotein</keyword>
<dbReference type="GO" id="GO:0006412">
    <property type="term" value="P:translation"/>
    <property type="evidence" value="ECO:0007669"/>
    <property type="project" value="InterPro"/>
</dbReference>
<organism evidence="3 4">
    <name type="scientific">Quillaja saponaria</name>
    <name type="common">Soap bark tree</name>
    <dbReference type="NCBI Taxonomy" id="32244"/>
    <lineage>
        <taxon>Eukaryota</taxon>
        <taxon>Viridiplantae</taxon>
        <taxon>Streptophyta</taxon>
        <taxon>Embryophyta</taxon>
        <taxon>Tracheophyta</taxon>
        <taxon>Spermatophyta</taxon>
        <taxon>Magnoliopsida</taxon>
        <taxon>eudicotyledons</taxon>
        <taxon>Gunneridae</taxon>
        <taxon>Pentapetalae</taxon>
        <taxon>rosids</taxon>
        <taxon>fabids</taxon>
        <taxon>Fabales</taxon>
        <taxon>Quillajaceae</taxon>
        <taxon>Quillaja</taxon>
    </lineage>
</organism>
<dbReference type="AlphaFoldDB" id="A0AAD7Q8N2"/>
<comment type="caution">
    <text evidence="3">The sequence shown here is derived from an EMBL/GenBank/DDBJ whole genome shotgun (WGS) entry which is preliminary data.</text>
</comment>
<dbReference type="InterPro" id="IPR000529">
    <property type="entry name" value="Ribosomal_bS6"/>
</dbReference>
<feature type="region of interest" description="Disordered" evidence="2">
    <location>
        <begin position="74"/>
        <end position="97"/>
    </location>
</feature>
<comment type="similarity">
    <text evidence="1">Belongs to the bacterial ribosomal protein bS6 family.</text>
</comment>
<dbReference type="InterPro" id="IPR035980">
    <property type="entry name" value="Ribosomal_bS6_sf"/>
</dbReference>
<keyword evidence="3" id="KW-0689">Ribosomal protein</keyword>
<dbReference type="EMBL" id="JARAOO010000003">
    <property type="protein sequence ID" value="KAJ7976455.1"/>
    <property type="molecule type" value="Genomic_DNA"/>
</dbReference>
<dbReference type="InterPro" id="IPR020814">
    <property type="entry name" value="Ribosomal_S6_plastid/chlpt"/>
</dbReference>